<dbReference type="AlphaFoldDB" id="A0AA97P4Q8"/>
<sequence length="82" mass="9186">MPMPLPLPLIGCKRCITFLPFHRVLPACTTLSRTTPKSCIIPRWEYLTPMRVRSRTSTGGSGITLRGVYWVGNLRIGFLGQP</sequence>
<dbReference type="Proteomes" id="UP000011086">
    <property type="component" value="Unassembled WGS sequence"/>
</dbReference>
<evidence type="ECO:0000313" key="1">
    <source>
        <dbReference type="EMBL" id="ELQ42051.1"/>
    </source>
</evidence>
<gene>
    <name evidence="1" type="ORF">OOU_Y34scaffold00240g58</name>
</gene>
<reference evidence="1" key="1">
    <citation type="journal article" date="2012" name="PLoS Genet.">
        <title>Comparative analysis of the genomes of two field isolates of the rice blast fungus Magnaporthe oryzae.</title>
        <authorList>
            <person name="Xue M."/>
            <person name="Yang J."/>
            <person name="Li Z."/>
            <person name="Hu S."/>
            <person name="Yao N."/>
            <person name="Dean R.A."/>
            <person name="Zhao W."/>
            <person name="Shen M."/>
            <person name="Zhang H."/>
            <person name="Li C."/>
            <person name="Liu L."/>
            <person name="Cao L."/>
            <person name="Xu X."/>
            <person name="Xing Y."/>
            <person name="Hsiang T."/>
            <person name="Zhang Z."/>
            <person name="Xu J.R."/>
            <person name="Peng Y.L."/>
        </authorList>
    </citation>
    <scope>NUCLEOTIDE SEQUENCE</scope>
    <source>
        <strain evidence="1">Y34</strain>
    </source>
</reference>
<dbReference type="EMBL" id="JH793764">
    <property type="protein sequence ID" value="ELQ42051.1"/>
    <property type="molecule type" value="Genomic_DNA"/>
</dbReference>
<protein>
    <submittedName>
        <fullName evidence="1">Uncharacterized protein</fullName>
    </submittedName>
</protein>
<organism evidence="1">
    <name type="scientific">Pyricularia oryzae (strain Y34)</name>
    <name type="common">Rice blast fungus</name>
    <name type="synonym">Magnaporthe oryzae</name>
    <dbReference type="NCBI Taxonomy" id="1143189"/>
    <lineage>
        <taxon>Eukaryota</taxon>
        <taxon>Fungi</taxon>
        <taxon>Dikarya</taxon>
        <taxon>Ascomycota</taxon>
        <taxon>Pezizomycotina</taxon>
        <taxon>Sordariomycetes</taxon>
        <taxon>Sordariomycetidae</taxon>
        <taxon>Magnaporthales</taxon>
        <taxon>Pyriculariaceae</taxon>
        <taxon>Pyricularia</taxon>
    </lineage>
</organism>
<proteinExistence type="predicted"/>
<name>A0AA97P4Q8_PYRO3</name>
<accession>A0AA97P4Q8</accession>